<keyword evidence="2" id="KW-0067">ATP-binding</keyword>
<proteinExistence type="predicted"/>
<dbReference type="PANTHER" id="PTHR24346">
    <property type="entry name" value="MAP/MICROTUBULE AFFINITY-REGULATING KINASE"/>
    <property type="match status" value="1"/>
</dbReference>
<keyword evidence="1" id="KW-0547">Nucleotide-binding</keyword>
<dbReference type="PROSITE" id="PS00108">
    <property type="entry name" value="PROTEIN_KINASE_ST"/>
    <property type="match status" value="1"/>
</dbReference>
<evidence type="ECO:0000313" key="5">
    <source>
        <dbReference type="EMBL" id="CEH18548.1"/>
    </source>
</evidence>
<protein>
    <submittedName>
        <fullName evidence="5">Serine threonine-protein kinase</fullName>
    </submittedName>
</protein>
<feature type="compositionally biased region" description="Low complexity" evidence="3">
    <location>
        <begin position="846"/>
        <end position="858"/>
    </location>
</feature>
<keyword evidence="6" id="KW-1185">Reference proteome</keyword>
<dbReference type="PROSITE" id="PS50011">
    <property type="entry name" value="PROTEIN_KINASE_DOM"/>
    <property type="match status" value="1"/>
</dbReference>
<evidence type="ECO:0000256" key="2">
    <source>
        <dbReference type="ARBA" id="ARBA00022840"/>
    </source>
</evidence>
<dbReference type="OrthoDB" id="193931at2759"/>
<dbReference type="PANTHER" id="PTHR24346:SF36">
    <property type="entry name" value="SERINE_THREONINE-PROTEIN KINASE BRSK1 ISOFORM X1-RELATED"/>
    <property type="match status" value="1"/>
</dbReference>
<feature type="compositionally biased region" description="Polar residues" evidence="3">
    <location>
        <begin position="282"/>
        <end position="310"/>
    </location>
</feature>
<dbReference type="Gene3D" id="1.10.510.10">
    <property type="entry name" value="Transferase(Phosphotransferase) domain 1"/>
    <property type="match status" value="1"/>
</dbReference>
<feature type="compositionally biased region" description="Polar residues" evidence="3">
    <location>
        <begin position="393"/>
        <end position="402"/>
    </location>
</feature>
<dbReference type="GO" id="GO:0004674">
    <property type="term" value="F:protein serine/threonine kinase activity"/>
    <property type="evidence" value="ECO:0007669"/>
    <property type="project" value="TreeGrafter"/>
</dbReference>
<keyword evidence="5" id="KW-0808">Transferase</keyword>
<feature type="compositionally biased region" description="Low complexity" evidence="3">
    <location>
        <begin position="664"/>
        <end position="680"/>
    </location>
</feature>
<feature type="region of interest" description="Disordered" evidence="3">
    <location>
        <begin position="661"/>
        <end position="680"/>
    </location>
</feature>
<dbReference type="SUPFAM" id="SSF56112">
    <property type="entry name" value="Protein kinase-like (PK-like)"/>
    <property type="match status" value="1"/>
</dbReference>
<dbReference type="GO" id="GO:0005524">
    <property type="term" value="F:ATP binding"/>
    <property type="evidence" value="ECO:0007669"/>
    <property type="project" value="UniProtKB-KW"/>
</dbReference>
<evidence type="ECO:0000256" key="1">
    <source>
        <dbReference type="ARBA" id="ARBA00022741"/>
    </source>
</evidence>
<dbReference type="FunFam" id="1.10.510.10:FF:000571">
    <property type="entry name" value="Maternal embryonic leucine zipper kinase"/>
    <property type="match status" value="1"/>
</dbReference>
<dbReference type="InterPro" id="IPR000719">
    <property type="entry name" value="Prot_kinase_dom"/>
</dbReference>
<feature type="compositionally biased region" description="Polar residues" evidence="3">
    <location>
        <begin position="432"/>
        <end position="461"/>
    </location>
</feature>
<feature type="region of interest" description="Disordered" evidence="3">
    <location>
        <begin position="846"/>
        <end position="870"/>
    </location>
</feature>
<evidence type="ECO:0000259" key="4">
    <source>
        <dbReference type="PROSITE" id="PS50011"/>
    </source>
</evidence>
<keyword evidence="5" id="KW-0418">Kinase</keyword>
<feature type="domain" description="Protein kinase" evidence="4">
    <location>
        <begin position="1"/>
        <end position="220"/>
    </location>
</feature>
<dbReference type="STRING" id="401625.A0A0P1BRG5"/>
<accession>A0A0P1BRG5</accession>
<feature type="compositionally biased region" description="Basic and acidic residues" evidence="3">
    <location>
        <begin position="325"/>
        <end position="335"/>
    </location>
</feature>
<dbReference type="GO" id="GO:0005737">
    <property type="term" value="C:cytoplasm"/>
    <property type="evidence" value="ECO:0007669"/>
    <property type="project" value="TreeGrafter"/>
</dbReference>
<dbReference type="SMART" id="SM00220">
    <property type="entry name" value="S_TKc"/>
    <property type="match status" value="1"/>
</dbReference>
<organism evidence="5 6">
    <name type="scientific">Ceraceosorus bombacis</name>
    <dbReference type="NCBI Taxonomy" id="401625"/>
    <lineage>
        <taxon>Eukaryota</taxon>
        <taxon>Fungi</taxon>
        <taxon>Dikarya</taxon>
        <taxon>Basidiomycota</taxon>
        <taxon>Ustilaginomycotina</taxon>
        <taxon>Exobasidiomycetes</taxon>
        <taxon>Ceraceosorales</taxon>
        <taxon>Ceraceosoraceae</taxon>
        <taxon>Ceraceosorus</taxon>
    </lineage>
</organism>
<feature type="region of interest" description="Disordered" evidence="3">
    <location>
        <begin position="581"/>
        <end position="605"/>
    </location>
</feature>
<dbReference type="EMBL" id="CCYA01000275">
    <property type="protein sequence ID" value="CEH18548.1"/>
    <property type="molecule type" value="Genomic_DNA"/>
</dbReference>
<dbReference type="GO" id="GO:0035556">
    <property type="term" value="P:intracellular signal transduction"/>
    <property type="evidence" value="ECO:0007669"/>
    <property type="project" value="TreeGrafter"/>
</dbReference>
<dbReference type="InterPro" id="IPR008271">
    <property type="entry name" value="Ser/Thr_kinase_AS"/>
</dbReference>
<sequence length="870" mass="92849">MMLGIEREIVIMKLIEHPNLIGLWDVYETSKELYLVMEYVAGGELFDHLVAKGRLKPDEARSYFRQIIFGLDFCHQHKICHRDLKPENLLLDATKQIVKVADFGMAALGSGPSGPVSLEKMLETSCGSPHYASPEIVSGKAYRGDASDIWSCGIILFALLCGRLPFDDPNIQVLLSKVKRGRFEMPAFLEPGAKDLISRMLEIQPERRLRMDQIMRHPWFTNGGRESSYNPVQPLLGRDETEANAAAQHGSRPVSPVRGAQPSSAQNDRLSAAHPQYAHGSAPSSPAKSFVSTLGRQANASPTPSRANSIDSRRFPAGPRTGGRSPDRNALDTGRKPLPSPTRASGEEDAHRTPVKGVTLSRPNTSPSRPDDRTPSRANTVRTPELTPKPLARTSTSPSKASTAGRPASIVRGGSSRGEANGQSIWEDITEQLANLGSSDTAQARPNVSRQNSKSSRSRANSGIGARPMAIPTGEDDHQNQFEDADEDSDDAGDHGSVQSGSESSGYPYTPTSPMPPTFPSPAVNTAPLSVVDKEHRASTRAVPKPAAPTGSRPNSIFHFKNDSTPAVERQPTLGRRRSLLGVRRKSSSTADQTQTAAYEAQSARSSVAYERLQDAGAARQAALAAGSAGARGPTRLQQQKNAGLGLDLATLNKNVQNPLAANASVPGTPASVASSSGGAPNSPKQSWFTSLFQWKTVHHTLYSVENFSVTHNEVKRILQTCPGAKVYVEDSENANVLKCSLPEIRDGGGSISASKPLRFRVEFAAMSLSHTATNMGASPALSVGSNGSRFGAASPALSNHSGKSGASAQRENVMYSTSCHMVHEKGSATAFRSLCEQLRRQWTLGGPSTPASPAPGATGFGLGVSMTGR</sequence>
<dbReference type="Pfam" id="PF00069">
    <property type="entry name" value="Pkinase"/>
    <property type="match status" value="1"/>
</dbReference>
<evidence type="ECO:0000256" key="3">
    <source>
        <dbReference type="SAM" id="MobiDB-lite"/>
    </source>
</evidence>
<reference evidence="5 6" key="1">
    <citation type="submission" date="2014-09" db="EMBL/GenBank/DDBJ databases">
        <authorList>
            <person name="Magalhaes I.L.F."/>
            <person name="Oliveira U."/>
            <person name="Santos F.R."/>
            <person name="Vidigal T.H.D.A."/>
            <person name="Brescovit A.D."/>
            <person name="Santos A.J."/>
        </authorList>
    </citation>
    <scope>NUCLEOTIDE SEQUENCE [LARGE SCALE GENOMIC DNA]</scope>
</reference>
<feature type="region of interest" description="Disordered" evidence="3">
    <location>
        <begin position="241"/>
        <end position="568"/>
    </location>
</feature>
<name>A0A0P1BRG5_9BASI</name>
<dbReference type="InterPro" id="IPR011009">
    <property type="entry name" value="Kinase-like_dom_sf"/>
</dbReference>
<dbReference type="Proteomes" id="UP000054845">
    <property type="component" value="Unassembled WGS sequence"/>
</dbReference>
<feature type="compositionally biased region" description="Pro residues" evidence="3">
    <location>
        <begin position="511"/>
        <end position="520"/>
    </location>
</feature>
<evidence type="ECO:0000313" key="6">
    <source>
        <dbReference type="Proteomes" id="UP000054845"/>
    </source>
</evidence>
<dbReference type="AlphaFoldDB" id="A0A0P1BRG5"/>